<name>A0A7C9TKW9_9BURK</name>
<protein>
    <recommendedName>
        <fullName evidence="5">DUF1043 family protein</fullName>
    </recommendedName>
</protein>
<keyword evidence="2" id="KW-0812">Transmembrane</keyword>
<sequence length="131" mass="14887">MDVWMGLAWLVAGMIAGVVLGLALGSRRTEPQEGHSPFNRQQMDLQREALERMRESNLALAARLQELTSQYERQMETLRKTHAMERISAEEDLRVTREQLRRIISSVEDGSSISAQAFAPTQFDEPDAKRS</sequence>
<organism evidence="3 4">
    <name type="scientific">Ideonella livida</name>
    <dbReference type="NCBI Taxonomy" id="2707176"/>
    <lineage>
        <taxon>Bacteria</taxon>
        <taxon>Pseudomonadati</taxon>
        <taxon>Pseudomonadota</taxon>
        <taxon>Betaproteobacteria</taxon>
        <taxon>Burkholderiales</taxon>
        <taxon>Sphaerotilaceae</taxon>
        <taxon>Ideonella</taxon>
    </lineage>
</organism>
<evidence type="ECO:0000313" key="3">
    <source>
        <dbReference type="EMBL" id="NDY93001.1"/>
    </source>
</evidence>
<evidence type="ECO:0000256" key="1">
    <source>
        <dbReference type="SAM" id="Coils"/>
    </source>
</evidence>
<keyword evidence="1" id="KW-0175">Coiled coil</keyword>
<dbReference type="AlphaFoldDB" id="A0A7C9TKW9"/>
<dbReference type="Proteomes" id="UP000484255">
    <property type="component" value="Unassembled WGS sequence"/>
</dbReference>
<accession>A0A7C9TKW9</accession>
<dbReference type="RefSeq" id="WP_163459053.1">
    <property type="nucleotide sequence ID" value="NZ_JAAGOH010000025.1"/>
</dbReference>
<gene>
    <name evidence="3" type="ORF">G3A44_17550</name>
</gene>
<evidence type="ECO:0000313" key="4">
    <source>
        <dbReference type="Proteomes" id="UP000484255"/>
    </source>
</evidence>
<dbReference type="EMBL" id="JAAGOH010000025">
    <property type="protein sequence ID" value="NDY93001.1"/>
    <property type="molecule type" value="Genomic_DNA"/>
</dbReference>
<feature type="transmembrane region" description="Helical" evidence="2">
    <location>
        <begin position="6"/>
        <end position="25"/>
    </location>
</feature>
<keyword evidence="2" id="KW-0472">Membrane</keyword>
<reference evidence="3 4" key="1">
    <citation type="submission" date="2020-02" db="EMBL/GenBank/DDBJ databases">
        <title>Ideonella bacterium strain TBM-1.</title>
        <authorList>
            <person name="Chen W.-M."/>
        </authorList>
    </citation>
    <scope>NUCLEOTIDE SEQUENCE [LARGE SCALE GENOMIC DNA]</scope>
    <source>
        <strain evidence="3 4">TBM-1</strain>
    </source>
</reference>
<proteinExistence type="predicted"/>
<evidence type="ECO:0000256" key="2">
    <source>
        <dbReference type="SAM" id="Phobius"/>
    </source>
</evidence>
<keyword evidence="2" id="KW-1133">Transmembrane helix</keyword>
<evidence type="ECO:0008006" key="5">
    <source>
        <dbReference type="Google" id="ProtNLM"/>
    </source>
</evidence>
<keyword evidence="4" id="KW-1185">Reference proteome</keyword>
<comment type="caution">
    <text evidence="3">The sequence shown here is derived from an EMBL/GenBank/DDBJ whole genome shotgun (WGS) entry which is preliminary data.</text>
</comment>
<feature type="coiled-coil region" evidence="1">
    <location>
        <begin position="50"/>
        <end position="81"/>
    </location>
</feature>